<proteinExistence type="inferred from homology"/>
<dbReference type="PANTHER" id="PTHR43115:SF4">
    <property type="entry name" value="DEHYDROGENASE_REDUCTASE SDR FAMILY MEMBER 11"/>
    <property type="match status" value="1"/>
</dbReference>
<dbReference type="AlphaFoldDB" id="A0A7R9J882"/>
<dbReference type="PRINTS" id="PR00080">
    <property type="entry name" value="SDRFAMILY"/>
</dbReference>
<organism evidence="3">
    <name type="scientific">Timema californicum</name>
    <name type="common">California timema</name>
    <name type="synonym">Walking stick</name>
    <dbReference type="NCBI Taxonomy" id="61474"/>
    <lineage>
        <taxon>Eukaryota</taxon>
        <taxon>Metazoa</taxon>
        <taxon>Ecdysozoa</taxon>
        <taxon>Arthropoda</taxon>
        <taxon>Hexapoda</taxon>
        <taxon>Insecta</taxon>
        <taxon>Pterygota</taxon>
        <taxon>Neoptera</taxon>
        <taxon>Polyneoptera</taxon>
        <taxon>Phasmatodea</taxon>
        <taxon>Timematodea</taxon>
        <taxon>Timematoidea</taxon>
        <taxon>Timematidae</taxon>
        <taxon>Timema</taxon>
    </lineage>
</organism>
<dbReference type="InterPro" id="IPR002347">
    <property type="entry name" value="SDR_fam"/>
</dbReference>
<dbReference type="InterPro" id="IPR020904">
    <property type="entry name" value="Sc_DH/Rdtase_CS"/>
</dbReference>
<dbReference type="PRINTS" id="PR00081">
    <property type="entry name" value="GDHRDH"/>
</dbReference>
<evidence type="ECO:0000313" key="3">
    <source>
        <dbReference type="EMBL" id="CAD7574146.1"/>
    </source>
</evidence>
<name>A0A7R9J882_TIMCA</name>
<dbReference type="FunFam" id="3.40.50.720:FF:000084">
    <property type="entry name" value="Short-chain dehydrogenase reductase"/>
    <property type="match status" value="2"/>
</dbReference>
<reference evidence="3" key="1">
    <citation type="submission" date="2020-11" db="EMBL/GenBank/DDBJ databases">
        <authorList>
            <person name="Tran Van P."/>
        </authorList>
    </citation>
    <scope>NUCLEOTIDE SEQUENCE</scope>
</reference>
<dbReference type="InterPro" id="IPR036291">
    <property type="entry name" value="NAD(P)-bd_dom_sf"/>
</dbReference>
<dbReference type="EMBL" id="OE182121">
    <property type="protein sequence ID" value="CAD7574146.1"/>
    <property type="molecule type" value="Genomic_DNA"/>
</dbReference>
<evidence type="ECO:0000256" key="1">
    <source>
        <dbReference type="ARBA" id="ARBA00006484"/>
    </source>
</evidence>
<gene>
    <name evidence="3" type="ORF">TCMB3V08_LOCUS6766</name>
</gene>
<dbReference type="SUPFAM" id="SSF51735">
    <property type="entry name" value="NAD(P)-binding Rossmann-fold domains"/>
    <property type="match status" value="3"/>
</dbReference>
<dbReference type="PANTHER" id="PTHR43115">
    <property type="entry name" value="DEHYDROGENASE/REDUCTASE SDR FAMILY MEMBER 11"/>
    <property type="match status" value="1"/>
</dbReference>
<comment type="similarity">
    <text evidence="1">Belongs to the short-chain dehydrogenases/reductases (SDR) family.</text>
</comment>
<dbReference type="Pfam" id="PF00106">
    <property type="entry name" value="adh_short"/>
    <property type="match status" value="3"/>
</dbReference>
<evidence type="ECO:0000256" key="2">
    <source>
        <dbReference type="ARBA" id="ARBA00023002"/>
    </source>
</evidence>
<dbReference type="PROSITE" id="PS00061">
    <property type="entry name" value="ADH_SHORT"/>
    <property type="match status" value="1"/>
</dbReference>
<keyword evidence="2" id="KW-0560">Oxidoreductase</keyword>
<protein>
    <submittedName>
        <fullName evidence="3">(California timema) hypothetical protein</fullName>
    </submittedName>
</protein>
<sequence length="578" mass="62747">MKELSAELKGAPGKLHALKGDVSKEEDILAAFDWVKKNLGRIDVLVNNAGVLYLSMLTDGETSHWKQMFDLNVLGLSICTREAFKLMKEKGVDDGHIIHINSIDGHMPVSVPGLAHYFASKHAVTVLTEGLRRELVQLGSKIRVTSISPGVVDTDMFRSFIDGTQVSEDEFPALKSEDIANAVTYALGTPPHVQNGLIVVGLARRAELVEELSTQLKGAPGKLHAFKGDASKEEDILAAFDWIKKNLGRIDVLVNNAAILHMLSLMDENTSQWRQMFDLNVLGLSICTREAFKLMKEKGVDDGHIIHINGVLGHTLGNLPGLIPYVTTKYAVTVLTEGLRRELVQLGSKIRVTRWSGRVALVTGASVGIGAAIVRELVKNGLIVVGLARRAELVEELSAELKDSPGKLHALKGDLTKEEDILAAFDWIKKNLGRIDVLVNNAGVLYLSMLTGGETSQWKQIFDLNVIGLSISSREAFKLMKEKGVDDGHIIHINSVAGHSLVNFPGLAPYSASKHASISPGGVDTDMVKSVTGQGPLPEGEFPLLQAEDIANAVTYVLGTPPHVQVHEITIRPIGEKY</sequence>
<dbReference type="GO" id="GO:0016491">
    <property type="term" value="F:oxidoreductase activity"/>
    <property type="evidence" value="ECO:0007669"/>
    <property type="project" value="UniProtKB-KW"/>
</dbReference>
<dbReference type="Gene3D" id="3.40.50.720">
    <property type="entry name" value="NAD(P)-binding Rossmann-like Domain"/>
    <property type="match status" value="3"/>
</dbReference>
<accession>A0A7R9J882</accession>